<dbReference type="GO" id="GO:0003700">
    <property type="term" value="F:DNA-binding transcription factor activity"/>
    <property type="evidence" value="ECO:0007669"/>
    <property type="project" value="InterPro"/>
</dbReference>
<feature type="domain" description="HTH gntR-type" evidence="6">
    <location>
        <begin position="25"/>
        <end position="93"/>
    </location>
</feature>
<dbReference type="Pfam" id="PF00155">
    <property type="entry name" value="Aminotran_1_2"/>
    <property type="match status" value="1"/>
</dbReference>
<dbReference type="InterPro" id="IPR000524">
    <property type="entry name" value="Tscrpt_reg_HTH_GntR"/>
</dbReference>
<dbReference type="InterPro" id="IPR036390">
    <property type="entry name" value="WH_DNA-bd_sf"/>
</dbReference>
<dbReference type="PANTHER" id="PTHR46577">
    <property type="entry name" value="HTH-TYPE TRANSCRIPTIONAL REGULATORY PROTEIN GABR"/>
    <property type="match status" value="1"/>
</dbReference>
<sequence length="510" mass="56695">MPVVPAVIVKEGFAVNIPLDKHSQTPIYLQIRDYLSRLIQSGKMPALQKLPSIRALSTSIQVNKLTVIEAYSLLEADGLIHARQGSGYFVNPTATSNFTLRSTFAPSQEVIISQGGGAFFEQYTASIQARQQRDIVDFSSGFPPTSSSDNFQRVAKRAFTKAGDILFQEDFPQGQISLRQLIAQMLVQQGLEVLPDEIIITSGSQQALSLVMQYYLQKGNGDWVIVETPTYHGVLGILENLGAKVIGIPMTAGGMNLELLEQYLKSHRPKLIYTISTLHNPTGITTYIAHRQALLALAQQYECHILEDNAYEGLNFEPVPAPIKALDTDDLVTYISTFSKTLMPGLRVGYIVVKGEHYRHLVKQKLLNDLHVSTVSQTIVSEFLASGHYRRHLSRVRTSNLQGRNVMLQALERYFPDVVSWTIPKGGLFLWTHLPDYLPIQAICREALAQNVLVASGAAFFPGGGYPAMRLNFCHTPEDIEQGIEILGRLLKNYLTPSFLKYQGFPLASM</sequence>
<dbReference type="Proteomes" id="UP000010475">
    <property type="component" value="Chromosome"/>
</dbReference>
<dbReference type="PANTHER" id="PTHR46577:SF2">
    <property type="entry name" value="TRANSCRIPTIONAL REGULATORY PROTEIN"/>
    <property type="match status" value="1"/>
</dbReference>
<dbReference type="InterPro" id="IPR004839">
    <property type="entry name" value="Aminotransferase_I/II_large"/>
</dbReference>
<keyword evidence="5" id="KW-0804">Transcription</keyword>
<dbReference type="SUPFAM" id="SSF53383">
    <property type="entry name" value="PLP-dependent transferases"/>
    <property type="match status" value="1"/>
</dbReference>
<gene>
    <name evidence="7" type="ORF">Cylst_3332</name>
</gene>
<dbReference type="Pfam" id="PF00392">
    <property type="entry name" value="GntR"/>
    <property type="match status" value="1"/>
</dbReference>
<dbReference type="CDD" id="cd07377">
    <property type="entry name" value="WHTH_GntR"/>
    <property type="match status" value="1"/>
</dbReference>
<evidence type="ECO:0000313" key="8">
    <source>
        <dbReference type="Proteomes" id="UP000010475"/>
    </source>
</evidence>
<dbReference type="CDD" id="cd00609">
    <property type="entry name" value="AAT_like"/>
    <property type="match status" value="1"/>
</dbReference>
<evidence type="ECO:0000256" key="3">
    <source>
        <dbReference type="ARBA" id="ARBA00023015"/>
    </source>
</evidence>
<name>K9X087_9NOST</name>
<dbReference type="STRING" id="56107.Cylst_3332"/>
<keyword evidence="7" id="KW-0808">Transferase</keyword>
<dbReference type="SUPFAM" id="SSF46785">
    <property type="entry name" value="Winged helix' DNA-binding domain"/>
    <property type="match status" value="1"/>
</dbReference>
<evidence type="ECO:0000256" key="5">
    <source>
        <dbReference type="ARBA" id="ARBA00023163"/>
    </source>
</evidence>
<evidence type="ECO:0000313" key="7">
    <source>
        <dbReference type="EMBL" id="AFZ25484.1"/>
    </source>
</evidence>
<comment type="similarity">
    <text evidence="1">In the C-terminal section; belongs to the class-I pyridoxal-phosphate-dependent aminotransferase family.</text>
</comment>
<dbReference type="GO" id="GO:0008483">
    <property type="term" value="F:transaminase activity"/>
    <property type="evidence" value="ECO:0007669"/>
    <property type="project" value="UniProtKB-KW"/>
</dbReference>
<proteinExistence type="inferred from homology"/>
<keyword evidence="3" id="KW-0805">Transcription regulation</keyword>
<dbReference type="PROSITE" id="PS50949">
    <property type="entry name" value="HTH_GNTR"/>
    <property type="match status" value="1"/>
</dbReference>
<dbReference type="Gene3D" id="3.90.1150.10">
    <property type="entry name" value="Aspartate Aminotransferase, domain 1"/>
    <property type="match status" value="1"/>
</dbReference>
<dbReference type="EMBL" id="CP003642">
    <property type="protein sequence ID" value="AFZ25484.1"/>
    <property type="molecule type" value="Genomic_DNA"/>
</dbReference>
<dbReference type="Gene3D" id="3.40.640.10">
    <property type="entry name" value="Type I PLP-dependent aspartate aminotransferase-like (Major domain)"/>
    <property type="match status" value="1"/>
</dbReference>
<evidence type="ECO:0000256" key="1">
    <source>
        <dbReference type="ARBA" id="ARBA00005384"/>
    </source>
</evidence>
<keyword evidence="8" id="KW-1185">Reference proteome</keyword>
<accession>K9X087</accession>
<dbReference type="InterPro" id="IPR051446">
    <property type="entry name" value="HTH_trans_reg/aminotransferase"/>
</dbReference>
<dbReference type="PATRIC" id="fig|56107.3.peg.3648"/>
<dbReference type="RefSeq" id="WP_015208732.1">
    <property type="nucleotide sequence ID" value="NC_019757.1"/>
</dbReference>
<dbReference type="eggNOG" id="COG1167">
    <property type="taxonomic scope" value="Bacteria"/>
</dbReference>
<keyword evidence="2" id="KW-0663">Pyridoxal phosphate</keyword>
<evidence type="ECO:0000256" key="2">
    <source>
        <dbReference type="ARBA" id="ARBA00022898"/>
    </source>
</evidence>
<evidence type="ECO:0000259" key="6">
    <source>
        <dbReference type="PROSITE" id="PS50949"/>
    </source>
</evidence>
<dbReference type="GO" id="GO:0003677">
    <property type="term" value="F:DNA binding"/>
    <property type="evidence" value="ECO:0007669"/>
    <property type="project" value="UniProtKB-KW"/>
</dbReference>
<keyword evidence="7" id="KW-0032">Aminotransferase</keyword>
<dbReference type="KEGG" id="csg:Cylst_3332"/>
<dbReference type="InterPro" id="IPR015424">
    <property type="entry name" value="PyrdxlP-dep_Trfase"/>
</dbReference>
<dbReference type="InterPro" id="IPR015422">
    <property type="entry name" value="PyrdxlP-dep_Trfase_small"/>
</dbReference>
<dbReference type="GO" id="GO:0030170">
    <property type="term" value="F:pyridoxal phosphate binding"/>
    <property type="evidence" value="ECO:0007669"/>
    <property type="project" value="InterPro"/>
</dbReference>
<reference evidence="7 8" key="1">
    <citation type="submission" date="2012-06" db="EMBL/GenBank/DDBJ databases">
        <title>Finished chromosome of genome of Cylindrospermum stagnale PCC 7417.</title>
        <authorList>
            <consortium name="US DOE Joint Genome Institute"/>
            <person name="Gugger M."/>
            <person name="Coursin T."/>
            <person name="Rippka R."/>
            <person name="Tandeau De Marsac N."/>
            <person name="Huntemann M."/>
            <person name="Wei C.-L."/>
            <person name="Han J."/>
            <person name="Detter J.C."/>
            <person name="Han C."/>
            <person name="Tapia R."/>
            <person name="Chen A."/>
            <person name="Kyrpides N."/>
            <person name="Mavromatis K."/>
            <person name="Markowitz V."/>
            <person name="Szeto E."/>
            <person name="Ivanova N."/>
            <person name="Pagani I."/>
            <person name="Pati A."/>
            <person name="Goodwin L."/>
            <person name="Nordberg H.P."/>
            <person name="Cantor M.N."/>
            <person name="Hua S.X."/>
            <person name="Woyke T."/>
            <person name="Kerfeld C.A."/>
        </authorList>
    </citation>
    <scope>NUCLEOTIDE SEQUENCE [LARGE SCALE GENOMIC DNA]</scope>
    <source>
        <strain evidence="7 8">PCC 7417</strain>
    </source>
</reference>
<dbReference type="InterPro" id="IPR015421">
    <property type="entry name" value="PyrdxlP-dep_Trfase_major"/>
</dbReference>
<dbReference type="SMART" id="SM00345">
    <property type="entry name" value="HTH_GNTR"/>
    <property type="match status" value="1"/>
</dbReference>
<dbReference type="AlphaFoldDB" id="K9X087"/>
<keyword evidence="4" id="KW-0238">DNA-binding</keyword>
<protein>
    <submittedName>
        <fullName evidence="7">Transcriptional regulator with HTH domain and aminotransferase domain</fullName>
    </submittedName>
</protein>
<organism evidence="7 8">
    <name type="scientific">Cylindrospermum stagnale PCC 7417</name>
    <dbReference type="NCBI Taxonomy" id="56107"/>
    <lineage>
        <taxon>Bacteria</taxon>
        <taxon>Bacillati</taxon>
        <taxon>Cyanobacteriota</taxon>
        <taxon>Cyanophyceae</taxon>
        <taxon>Nostocales</taxon>
        <taxon>Nostocaceae</taxon>
        <taxon>Cylindrospermum</taxon>
    </lineage>
</organism>
<evidence type="ECO:0000256" key="4">
    <source>
        <dbReference type="ARBA" id="ARBA00023125"/>
    </source>
</evidence>
<dbReference type="HOGENOM" id="CLU_017584_0_0_3"/>
<dbReference type="InterPro" id="IPR036388">
    <property type="entry name" value="WH-like_DNA-bd_sf"/>
</dbReference>
<dbReference type="Gene3D" id="1.10.10.10">
    <property type="entry name" value="Winged helix-like DNA-binding domain superfamily/Winged helix DNA-binding domain"/>
    <property type="match status" value="1"/>
</dbReference>